<dbReference type="InterPro" id="IPR013324">
    <property type="entry name" value="RNA_pol_sigma_r3/r4-like"/>
</dbReference>
<dbReference type="EMBL" id="BAAAXF010000014">
    <property type="protein sequence ID" value="GAA3494091.1"/>
    <property type="molecule type" value="Genomic_DNA"/>
</dbReference>
<keyword evidence="9" id="KW-1185">Reference proteome</keyword>
<dbReference type="InterPro" id="IPR039425">
    <property type="entry name" value="RNA_pol_sigma-70-like"/>
</dbReference>
<gene>
    <name evidence="8" type="ORF">GCM10019016_011900</name>
</gene>
<dbReference type="Gene3D" id="1.10.1740.10">
    <property type="match status" value="1"/>
</dbReference>
<dbReference type="RefSeq" id="WP_193460513.1">
    <property type="nucleotide sequence ID" value="NZ_BAAAXF010000014.1"/>
</dbReference>
<evidence type="ECO:0000256" key="2">
    <source>
        <dbReference type="ARBA" id="ARBA00023015"/>
    </source>
</evidence>
<keyword evidence="3" id="KW-0731">Sigma factor</keyword>
<accession>A0ABP6TFU7</accession>
<feature type="region of interest" description="Disordered" evidence="6">
    <location>
        <begin position="1"/>
        <end position="22"/>
    </location>
</feature>
<dbReference type="InterPro" id="IPR036388">
    <property type="entry name" value="WH-like_DNA-bd_sf"/>
</dbReference>
<dbReference type="InterPro" id="IPR007627">
    <property type="entry name" value="RNA_pol_sigma70_r2"/>
</dbReference>
<comment type="caution">
    <text evidence="8">The sequence shown here is derived from an EMBL/GenBank/DDBJ whole genome shotgun (WGS) entry which is preliminary data.</text>
</comment>
<sequence length="207" mass="23396">MVIRPVDRRNKPDRERRRPERGPAVGLEQLIQQCRAGDVKAWERLIRLYSPAVWTVVRSHGLGHADCEDAYQLTWQRLVEHIHTLKQPGRIAAWLVTVAKREALARARQSRRVVSVPEPADLVRAADPEHAMPAPEERVLARADGERLQAVLEDLPDQQRELLGLLFAEPPLSYDHISQTLGIARGSIGPTRRRILAKLHGELAGQE</sequence>
<dbReference type="Gene3D" id="1.10.10.10">
    <property type="entry name" value="Winged helix-like DNA-binding domain superfamily/Winged helix DNA-binding domain"/>
    <property type="match status" value="1"/>
</dbReference>
<dbReference type="Proteomes" id="UP001501455">
    <property type="component" value="Unassembled WGS sequence"/>
</dbReference>
<evidence type="ECO:0000256" key="6">
    <source>
        <dbReference type="SAM" id="MobiDB-lite"/>
    </source>
</evidence>
<comment type="similarity">
    <text evidence="1">Belongs to the sigma-70 factor family. ECF subfamily.</text>
</comment>
<dbReference type="SUPFAM" id="SSF88946">
    <property type="entry name" value="Sigma2 domain of RNA polymerase sigma factors"/>
    <property type="match status" value="1"/>
</dbReference>
<dbReference type="PANTHER" id="PTHR43133:SF8">
    <property type="entry name" value="RNA POLYMERASE SIGMA FACTOR HI_1459-RELATED"/>
    <property type="match status" value="1"/>
</dbReference>
<dbReference type="InterPro" id="IPR014284">
    <property type="entry name" value="RNA_pol_sigma-70_dom"/>
</dbReference>
<dbReference type="InterPro" id="IPR013325">
    <property type="entry name" value="RNA_pol_sigma_r2"/>
</dbReference>
<reference evidence="9" key="1">
    <citation type="journal article" date="2019" name="Int. J. Syst. Evol. Microbiol.">
        <title>The Global Catalogue of Microorganisms (GCM) 10K type strain sequencing project: providing services to taxonomists for standard genome sequencing and annotation.</title>
        <authorList>
            <consortium name="The Broad Institute Genomics Platform"/>
            <consortium name="The Broad Institute Genome Sequencing Center for Infectious Disease"/>
            <person name="Wu L."/>
            <person name="Ma J."/>
        </authorList>
    </citation>
    <scope>NUCLEOTIDE SEQUENCE [LARGE SCALE GENOMIC DNA]</scope>
    <source>
        <strain evidence="9">JCM 4816</strain>
    </source>
</reference>
<evidence type="ECO:0000256" key="5">
    <source>
        <dbReference type="ARBA" id="ARBA00023163"/>
    </source>
</evidence>
<organism evidence="8 9">
    <name type="scientific">Streptomyces prasinosporus</name>
    <dbReference type="NCBI Taxonomy" id="68256"/>
    <lineage>
        <taxon>Bacteria</taxon>
        <taxon>Bacillati</taxon>
        <taxon>Actinomycetota</taxon>
        <taxon>Actinomycetes</taxon>
        <taxon>Kitasatosporales</taxon>
        <taxon>Streptomycetaceae</taxon>
        <taxon>Streptomyces</taxon>
        <taxon>Streptomyces albogriseolus group</taxon>
    </lineage>
</organism>
<dbReference type="Pfam" id="PF04542">
    <property type="entry name" value="Sigma70_r2"/>
    <property type="match status" value="1"/>
</dbReference>
<evidence type="ECO:0000256" key="4">
    <source>
        <dbReference type="ARBA" id="ARBA00023125"/>
    </source>
</evidence>
<evidence type="ECO:0000313" key="9">
    <source>
        <dbReference type="Proteomes" id="UP001501455"/>
    </source>
</evidence>
<dbReference type="SUPFAM" id="SSF88659">
    <property type="entry name" value="Sigma3 and sigma4 domains of RNA polymerase sigma factors"/>
    <property type="match status" value="1"/>
</dbReference>
<evidence type="ECO:0000259" key="7">
    <source>
        <dbReference type="Pfam" id="PF04542"/>
    </source>
</evidence>
<feature type="domain" description="RNA polymerase sigma-70 region 2" evidence="7">
    <location>
        <begin position="45"/>
        <end position="112"/>
    </location>
</feature>
<keyword evidence="2" id="KW-0805">Transcription regulation</keyword>
<proteinExistence type="inferred from homology"/>
<dbReference type="NCBIfam" id="TIGR02937">
    <property type="entry name" value="sigma70-ECF"/>
    <property type="match status" value="1"/>
</dbReference>
<keyword evidence="4" id="KW-0238">DNA-binding</keyword>
<evidence type="ECO:0000313" key="8">
    <source>
        <dbReference type="EMBL" id="GAA3494091.1"/>
    </source>
</evidence>
<name>A0ABP6TFU7_9ACTN</name>
<dbReference type="PANTHER" id="PTHR43133">
    <property type="entry name" value="RNA POLYMERASE ECF-TYPE SIGMA FACTO"/>
    <property type="match status" value="1"/>
</dbReference>
<feature type="compositionally biased region" description="Basic and acidic residues" evidence="6">
    <location>
        <begin position="1"/>
        <end position="21"/>
    </location>
</feature>
<protein>
    <submittedName>
        <fullName evidence="8">Sigma-70 family RNA polymerase sigma factor</fullName>
    </submittedName>
</protein>
<keyword evidence="5" id="KW-0804">Transcription</keyword>
<evidence type="ECO:0000256" key="3">
    <source>
        <dbReference type="ARBA" id="ARBA00023082"/>
    </source>
</evidence>
<evidence type="ECO:0000256" key="1">
    <source>
        <dbReference type="ARBA" id="ARBA00010641"/>
    </source>
</evidence>